<evidence type="ECO:0000313" key="1">
    <source>
        <dbReference type="EMBL" id="OSD00082.1"/>
    </source>
</evidence>
<evidence type="ECO:0000313" key="2">
    <source>
        <dbReference type="Proteomes" id="UP000193067"/>
    </source>
</evidence>
<gene>
    <name evidence="1" type="ORF">PYCCODRAFT_713583</name>
</gene>
<reference evidence="1 2" key="1">
    <citation type="journal article" date="2015" name="Biotechnol. Biofuels">
        <title>Enhanced degradation of softwood versus hardwood by the white-rot fungus Pycnoporus coccineus.</title>
        <authorList>
            <person name="Couturier M."/>
            <person name="Navarro D."/>
            <person name="Chevret D."/>
            <person name="Henrissat B."/>
            <person name="Piumi F."/>
            <person name="Ruiz-Duenas F.J."/>
            <person name="Martinez A.T."/>
            <person name="Grigoriev I.V."/>
            <person name="Riley R."/>
            <person name="Lipzen A."/>
            <person name="Berrin J.G."/>
            <person name="Master E.R."/>
            <person name="Rosso M.N."/>
        </authorList>
    </citation>
    <scope>NUCLEOTIDE SEQUENCE [LARGE SCALE GENOMIC DNA]</scope>
    <source>
        <strain evidence="1 2">BRFM310</strain>
    </source>
</reference>
<accession>A0A1Y2IJI2</accession>
<keyword evidence="2" id="KW-1185">Reference proteome</keyword>
<sequence>MEPPLYRIRRCTFRLSCLDRFPKPLIDVFALASPPSNPSSCLCTTLEYHFNSPCVTYDPLIAAFPPAYISVLILVLFPPPVCSYLQARIYCRICVLAKSGVASFRYR</sequence>
<organism evidence="1 2">
    <name type="scientific">Trametes coccinea (strain BRFM310)</name>
    <name type="common">Pycnoporus coccineus</name>
    <dbReference type="NCBI Taxonomy" id="1353009"/>
    <lineage>
        <taxon>Eukaryota</taxon>
        <taxon>Fungi</taxon>
        <taxon>Dikarya</taxon>
        <taxon>Basidiomycota</taxon>
        <taxon>Agaricomycotina</taxon>
        <taxon>Agaricomycetes</taxon>
        <taxon>Polyporales</taxon>
        <taxon>Polyporaceae</taxon>
        <taxon>Trametes</taxon>
    </lineage>
</organism>
<protein>
    <submittedName>
        <fullName evidence="1">Uncharacterized protein</fullName>
    </submittedName>
</protein>
<dbReference type="AlphaFoldDB" id="A0A1Y2IJI2"/>
<name>A0A1Y2IJI2_TRAC3</name>
<dbReference type="Proteomes" id="UP000193067">
    <property type="component" value="Unassembled WGS sequence"/>
</dbReference>
<proteinExistence type="predicted"/>
<dbReference type="EMBL" id="KZ084121">
    <property type="protein sequence ID" value="OSD00082.1"/>
    <property type="molecule type" value="Genomic_DNA"/>
</dbReference>